<comment type="caution">
    <text evidence="1">The sequence shown here is derived from an EMBL/GenBank/DDBJ whole genome shotgun (WGS) entry which is preliminary data.</text>
</comment>
<reference evidence="1" key="1">
    <citation type="journal article" date="2014" name="Int. J. Syst. Evol. Microbiol.">
        <title>Complete genome sequence of Corynebacterium casei LMG S-19264T (=DSM 44701T), isolated from a smear-ripened cheese.</title>
        <authorList>
            <consortium name="US DOE Joint Genome Institute (JGI-PGF)"/>
            <person name="Walter F."/>
            <person name="Albersmeier A."/>
            <person name="Kalinowski J."/>
            <person name="Ruckert C."/>
        </authorList>
    </citation>
    <scope>NUCLEOTIDE SEQUENCE</scope>
    <source>
        <strain evidence="1">CGMCC 1.12426</strain>
    </source>
</reference>
<keyword evidence="2" id="KW-1185">Reference proteome</keyword>
<proteinExistence type="predicted"/>
<dbReference type="EMBL" id="BMFA01000008">
    <property type="protein sequence ID" value="GGB54325.1"/>
    <property type="molecule type" value="Genomic_DNA"/>
</dbReference>
<organism evidence="1 2">
    <name type="scientific">Roseibium aquae</name>
    <dbReference type="NCBI Taxonomy" id="1323746"/>
    <lineage>
        <taxon>Bacteria</taxon>
        <taxon>Pseudomonadati</taxon>
        <taxon>Pseudomonadota</taxon>
        <taxon>Alphaproteobacteria</taxon>
        <taxon>Hyphomicrobiales</taxon>
        <taxon>Stappiaceae</taxon>
        <taxon>Roseibium</taxon>
    </lineage>
</organism>
<accession>A0A916TLE6</accession>
<protein>
    <submittedName>
        <fullName evidence="1">Uncharacterized protein</fullName>
    </submittedName>
</protein>
<reference evidence="1" key="2">
    <citation type="submission" date="2020-09" db="EMBL/GenBank/DDBJ databases">
        <authorList>
            <person name="Sun Q."/>
            <person name="Zhou Y."/>
        </authorList>
    </citation>
    <scope>NUCLEOTIDE SEQUENCE</scope>
    <source>
        <strain evidence="1">CGMCC 1.12426</strain>
    </source>
</reference>
<evidence type="ECO:0000313" key="1">
    <source>
        <dbReference type="EMBL" id="GGB54325.1"/>
    </source>
</evidence>
<evidence type="ECO:0000313" key="2">
    <source>
        <dbReference type="Proteomes" id="UP000605148"/>
    </source>
</evidence>
<sequence>MRHDAQRLGIVIKPAEWRHALMHHILPLMAKGCVAKIMRKGEAFGQILIETQGPGKGPSDLRNFDGMGKPGAEVVAFMIDEDLGLVFQPPECGGMNDPVAIPLEGCPRRTLGFGHQPPPAGLGMLGKDRPGLRAVPDVGTDGLAGLKPLVCHTRHGANFLPYPFGPARHIDAVGRASYLWMEVNFSGTPGTGLRKIPTVRTYL</sequence>
<gene>
    <name evidence="1" type="ORF">GCM10011316_27980</name>
</gene>
<dbReference type="Proteomes" id="UP000605148">
    <property type="component" value="Unassembled WGS sequence"/>
</dbReference>
<name>A0A916TLE6_9HYPH</name>
<dbReference type="AlphaFoldDB" id="A0A916TLE6"/>